<gene>
    <name evidence="6" type="primary">glnH</name>
    <name evidence="6" type="ORF">UL82_09360</name>
</gene>
<evidence type="ECO:0000313" key="6">
    <source>
        <dbReference type="EMBL" id="AKE42010.1"/>
    </source>
</evidence>
<dbReference type="Gene3D" id="3.40.190.10">
    <property type="entry name" value="Periplasmic binding protein-like II"/>
    <property type="match status" value="2"/>
</dbReference>
<protein>
    <submittedName>
        <fullName evidence="6">Periplasmic component of amino acid ABC-type transporter/signal transduction system</fullName>
    </submittedName>
</protein>
<feature type="domain" description="Solute-binding protein family 3/N-terminal" evidence="5">
    <location>
        <begin position="85"/>
        <end position="312"/>
    </location>
</feature>
<dbReference type="SMART" id="SM00062">
    <property type="entry name" value="PBPb"/>
    <property type="match status" value="1"/>
</dbReference>
<dbReference type="GO" id="GO:0005576">
    <property type="term" value="C:extracellular region"/>
    <property type="evidence" value="ECO:0007669"/>
    <property type="project" value="TreeGrafter"/>
</dbReference>
<accession>A0A0F6R1Q7</accession>
<dbReference type="AlphaFoldDB" id="A0A0F6R1Q7"/>
<evidence type="ECO:0000256" key="1">
    <source>
        <dbReference type="ARBA" id="ARBA00010333"/>
    </source>
</evidence>
<evidence type="ECO:0000259" key="5">
    <source>
        <dbReference type="SMART" id="SM00062"/>
    </source>
</evidence>
<dbReference type="Proteomes" id="UP000033457">
    <property type="component" value="Chromosome"/>
</dbReference>
<reference evidence="6 7" key="1">
    <citation type="journal article" date="2015" name="Genome Announc.">
        <title>Complete Genome Sequence of Corynebacterium kutscheri DSM 20755, a Corynebacterial Type Strain with Remarkably Low G+C Content of Chromosomal DNA.</title>
        <authorList>
            <person name="Ruckert C."/>
            <person name="Albersmeier A."/>
            <person name="Winkler A."/>
            <person name="Tauch A."/>
        </authorList>
    </citation>
    <scope>NUCLEOTIDE SEQUENCE [LARGE SCALE GENOMIC DNA]</scope>
    <source>
        <strain evidence="6 7">DSM 20755</strain>
    </source>
</reference>
<comment type="similarity">
    <text evidence="1">Belongs to the bacterial solute-binding protein 3 family.</text>
</comment>
<evidence type="ECO:0000256" key="2">
    <source>
        <dbReference type="ARBA" id="ARBA00022448"/>
    </source>
</evidence>
<evidence type="ECO:0000256" key="4">
    <source>
        <dbReference type="SAM" id="SignalP"/>
    </source>
</evidence>
<dbReference type="EMBL" id="CP011312">
    <property type="protein sequence ID" value="AKE42010.1"/>
    <property type="molecule type" value="Genomic_DNA"/>
</dbReference>
<name>A0A0F6R1Q7_9CORY</name>
<evidence type="ECO:0000313" key="7">
    <source>
        <dbReference type="Proteomes" id="UP000033457"/>
    </source>
</evidence>
<dbReference type="STRING" id="35755.UL82_09360"/>
<dbReference type="HOGENOM" id="CLU_019602_18_4_11"/>
<organism evidence="6 7">
    <name type="scientific">Corynebacterium kutscheri</name>
    <dbReference type="NCBI Taxonomy" id="35755"/>
    <lineage>
        <taxon>Bacteria</taxon>
        <taxon>Bacillati</taxon>
        <taxon>Actinomycetota</taxon>
        <taxon>Actinomycetes</taxon>
        <taxon>Mycobacteriales</taxon>
        <taxon>Corynebacteriaceae</taxon>
        <taxon>Corynebacterium</taxon>
    </lineage>
</organism>
<keyword evidence="2" id="KW-0813">Transport</keyword>
<feature type="signal peptide" evidence="4">
    <location>
        <begin position="1"/>
        <end position="23"/>
    </location>
</feature>
<dbReference type="KEGG" id="cku:UL82_09360"/>
<dbReference type="PANTHER" id="PTHR30085">
    <property type="entry name" value="AMINO ACID ABC TRANSPORTER PERMEASE"/>
    <property type="match status" value="1"/>
</dbReference>
<proteinExistence type="inferred from homology"/>
<sequence length="337" mass="36769">MHSLLKLIGCLGVLTLSACTAQASIYSPIDTDVHHAIMPLPEGAILEEAGTNQATHLVTTGLLGSYAPDDLSVEQHVPEILARGRLIVGVDQAQNLLSFRDPATGTISGFEIDIAREIARDIFGDPTKVEFRYTDASTWIQALNKNTVDFVIRGISITRERQDAVFFSTPYMTVETRMLAKKNSDISSLADLSGKTACVTSESTGLQRLRESAPDTNLLITRASADCLVALQQNHTDVVVSDATILSGMIAQDPTTRIVGDSLGQEDYGIAFAKPINNPTATGLIRQVNATFERIFANHQWVSYYYTWFGDYLPLTDPPPLRYRLETAPAITSHPNA</sequence>
<keyword evidence="7" id="KW-1185">Reference proteome</keyword>
<keyword evidence="3 4" id="KW-0732">Signal</keyword>
<dbReference type="GO" id="GO:0030288">
    <property type="term" value="C:outer membrane-bounded periplasmic space"/>
    <property type="evidence" value="ECO:0007669"/>
    <property type="project" value="TreeGrafter"/>
</dbReference>
<feature type="chain" id="PRO_5043119949" evidence="4">
    <location>
        <begin position="24"/>
        <end position="337"/>
    </location>
</feature>
<dbReference type="InterPro" id="IPR051455">
    <property type="entry name" value="Bact_solute-bind_prot3"/>
</dbReference>
<dbReference type="GO" id="GO:0006865">
    <property type="term" value="P:amino acid transport"/>
    <property type="evidence" value="ECO:0007669"/>
    <property type="project" value="TreeGrafter"/>
</dbReference>
<dbReference type="PROSITE" id="PS51257">
    <property type="entry name" value="PROKAR_LIPOPROTEIN"/>
    <property type="match status" value="1"/>
</dbReference>
<dbReference type="RefSeq" id="WP_046440563.1">
    <property type="nucleotide sequence ID" value="NZ_CP011312.1"/>
</dbReference>
<evidence type="ECO:0000256" key="3">
    <source>
        <dbReference type="ARBA" id="ARBA00022729"/>
    </source>
</evidence>
<dbReference type="SUPFAM" id="SSF53850">
    <property type="entry name" value="Periplasmic binding protein-like II"/>
    <property type="match status" value="1"/>
</dbReference>
<dbReference type="Pfam" id="PF00497">
    <property type="entry name" value="SBP_bac_3"/>
    <property type="match status" value="1"/>
</dbReference>
<dbReference type="PANTHER" id="PTHR30085:SF6">
    <property type="entry name" value="ABC TRANSPORTER GLUTAMINE-BINDING PROTEIN GLNH"/>
    <property type="match status" value="1"/>
</dbReference>
<dbReference type="InterPro" id="IPR001638">
    <property type="entry name" value="Solute-binding_3/MltF_N"/>
</dbReference>